<evidence type="ECO:0000313" key="1">
    <source>
        <dbReference type="EMBL" id="CAA9313549.1"/>
    </source>
</evidence>
<organism evidence="1">
    <name type="scientific">uncultured Cytophagales bacterium</name>
    <dbReference type="NCBI Taxonomy" id="158755"/>
    <lineage>
        <taxon>Bacteria</taxon>
        <taxon>Pseudomonadati</taxon>
        <taxon>Bacteroidota</taxon>
        <taxon>Sphingobacteriia</taxon>
        <taxon>Sphingobacteriales</taxon>
        <taxon>environmental samples</taxon>
    </lineage>
</organism>
<gene>
    <name evidence="1" type="ORF">AVDCRST_MAG56-6409</name>
</gene>
<proteinExistence type="predicted"/>
<dbReference type="EMBL" id="CADCTQ010000531">
    <property type="protein sequence ID" value="CAA9313549.1"/>
    <property type="molecule type" value="Genomic_DNA"/>
</dbReference>
<protein>
    <submittedName>
        <fullName evidence="1">Uncharacterized protein</fullName>
    </submittedName>
</protein>
<reference evidence="1" key="1">
    <citation type="submission" date="2020-02" db="EMBL/GenBank/DDBJ databases">
        <authorList>
            <person name="Meier V. D."/>
        </authorList>
    </citation>
    <scope>NUCLEOTIDE SEQUENCE</scope>
    <source>
        <strain evidence="1">AVDCRST_MAG56</strain>
    </source>
</reference>
<dbReference type="AlphaFoldDB" id="A0A6J4KSZ3"/>
<sequence>MFSVLITRPPNQLIKQFFFGTLPEARQYFDRVIREKPFGQGYVRLIEKRDYCHSFLLDTCFIGNVMRKKPGRRAGN</sequence>
<accession>A0A6J4KSZ3</accession>
<name>A0A6J4KSZ3_9SPHI</name>